<evidence type="ECO:0000313" key="2">
    <source>
        <dbReference type="Proteomes" id="UP001341840"/>
    </source>
</evidence>
<sequence>MDVRSLLWRKLSSMMMKFNTKDCCFSGSWECAGVKGREDFSLKTDVSVFTDVVEDEIGRKECENGCEESPLEKTVIDDDGLKKEVDGNTKVAISGGDFSVDIRSLLRSPIKKTEDLLLNLFEDSPHPVKKGNNVIVEKVSKMKRNLIPEFVKVAENEGGRNSKIPKTGDA</sequence>
<protein>
    <submittedName>
        <fullName evidence="1">Uncharacterized protein</fullName>
    </submittedName>
</protein>
<keyword evidence="2" id="KW-1185">Reference proteome</keyword>
<dbReference type="EMBL" id="JASCZI010274022">
    <property type="protein sequence ID" value="MED6225602.1"/>
    <property type="molecule type" value="Genomic_DNA"/>
</dbReference>
<gene>
    <name evidence="1" type="ORF">PIB30_095224</name>
</gene>
<reference evidence="1 2" key="1">
    <citation type="journal article" date="2023" name="Plants (Basel)">
        <title>Bridging the Gap: Combining Genomics and Transcriptomics Approaches to Understand Stylosanthes scabra, an Orphan Legume from the Brazilian Caatinga.</title>
        <authorList>
            <person name="Ferreira-Neto J.R.C."/>
            <person name="da Silva M.D."/>
            <person name="Binneck E."/>
            <person name="de Melo N.F."/>
            <person name="da Silva R.H."/>
            <person name="de Melo A.L.T.M."/>
            <person name="Pandolfi V."/>
            <person name="Bustamante F.O."/>
            <person name="Brasileiro-Vidal A.C."/>
            <person name="Benko-Iseppon A.M."/>
        </authorList>
    </citation>
    <scope>NUCLEOTIDE SEQUENCE [LARGE SCALE GENOMIC DNA]</scope>
    <source>
        <tissue evidence="1">Leaves</tissue>
    </source>
</reference>
<dbReference type="Proteomes" id="UP001341840">
    <property type="component" value="Unassembled WGS sequence"/>
</dbReference>
<evidence type="ECO:0000313" key="1">
    <source>
        <dbReference type="EMBL" id="MED6225602.1"/>
    </source>
</evidence>
<comment type="caution">
    <text evidence="1">The sequence shown here is derived from an EMBL/GenBank/DDBJ whole genome shotgun (WGS) entry which is preliminary data.</text>
</comment>
<accession>A0ABU6ZUG5</accession>
<name>A0ABU6ZUG5_9FABA</name>
<organism evidence="1 2">
    <name type="scientific">Stylosanthes scabra</name>
    <dbReference type="NCBI Taxonomy" id="79078"/>
    <lineage>
        <taxon>Eukaryota</taxon>
        <taxon>Viridiplantae</taxon>
        <taxon>Streptophyta</taxon>
        <taxon>Embryophyta</taxon>
        <taxon>Tracheophyta</taxon>
        <taxon>Spermatophyta</taxon>
        <taxon>Magnoliopsida</taxon>
        <taxon>eudicotyledons</taxon>
        <taxon>Gunneridae</taxon>
        <taxon>Pentapetalae</taxon>
        <taxon>rosids</taxon>
        <taxon>fabids</taxon>
        <taxon>Fabales</taxon>
        <taxon>Fabaceae</taxon>
        <taxon>Papilionoideae</taxon>
        <taxon>50 kb inversion clade</taxon>
        <taxon>dalbergioids sensu lato</taxon>
        <taxon>Dalbergieae</taxon>
        <taxon>Pterocarpus clade</taxon>
        <taxon>Stylosanthes</taxon>
    </lineage>
</organism>
<proteinExistence type="predicted"/>